<dbReference type="InterPro" id="IPR018060">
    <property type="entry name" value="HTH_AraC"/>
</dbReference>
<dbReference type="RefSeq" id="WP_380427204.1">
    <property type="nucleotide sequence ID" value="NZ_JBHRZV010000050.1"/>
</dbReference>
<reference evidence="4" key="1">
    <citation type="journal article" date="2019" name="Int. J. Syst. Evol. Microbiol.">
        <title>The Global Catalogue of Microorganisms (GCM) 10K type strain sequencing project: providing services to taxonomists for standard genome sequencing and annotation.</title>
        <authorList>
            <consortium name="The Broad Institute Genomics Platform"/>
            <consortium name="The Broad Institute Genome Sequencing Center for Infectious Disease"/>
            <person name="Wu L."/>
            <person name="Ma J."/>
        </authorList>
    </citation>
    <scope>NUCLEOTIDE SEQUENCE [LARGE SCALE GENOMIC DNA]</scope>
    <source>
        <strain evidence="4">CCUG 67170</strain>
    </source>
</reference>
<dbReference type="InterPro" id="IPR003313">
    <property type="entry name" value="AraC-bd"/>
</dbReference>
<organism evidence="3 4">
    <name type="scientific">Streptococcus caprae</name>
    <dbReference type="NCBI Taxonomy" id="1640501"/>
    <lineage>
        <taxon>Bacteria</taxon>
        <taxon>Bacillati</taxon>
        <taxon>Bacillota</taxon>
        <taxon>Bacilli</taxon>
        <taxon>Lactobacillales</taxon>
        <taxon>Streptococcaceae</taxon>
        <taxon>Streptococcus</taxon>
    </lineage>
</organism>
<accession>A0ABV8CWV8</accession>
<name>A0ABV8CWV8_9STRE</name>
<evidence type="ECO:0000313" key="3">
    <source>
        <dbReference type="EMBL" id="MFC3928547.1"/>
    </source>
</evidence>
<keyword evidence="4" id="KW-1185">Reference proteome</keyword>
<dbReference type="Gene3D" id="2.60.120.10">
    <property type="entry name" value="Jelly Rolls"/>
    <property type="match status" value="1"/>
</dbReference>
<sequence length="304" mass="35284">MQGQTTREIAQHFKVERSVTAKDQLPLFKMTSLDGLEISKQPRFIRVPEHRQDYIEICYVYQGRSQQGLNGQTYQLHQGDLVILDRNVVHSTSPHGRDDIVINIIFPSHFLKRSRLLSLEDETLVSFLEECLGDDSQHDQFLVYSGIKGDRIRHVIGLMLLDYFEPQQSSLSILQASLEILLTLLSREKSLTMTRPNRTNQSPKLILAYMVSHLAQVTLTETANHFHYSPNYLSALLKQTYGKTFKQLLLEERLKESKRLLDETSLPIAHIMDLVGMSNAYHFYQKFEQEFGVKLRDYPRLFLN</sequence>
<evidence type="ECO:0000259" key="2">
    <source>
        <dbReference type="PROSITE" id="PS01124"/>
    </source>
</evidence>
<dbReference type="InterPro" id="IPR014710">
    <property type="entry name" value="RmlC-like_jellyroll"/>
</dbReference>
<evidence type="ECO:0000313" key="4">
    <source>
        <dbReference type="Proteomes" id="UP001595807"/>
    </source>
</evidence>
<dbReference type="PANTHER" id="PTHR43280:SF28">
    <property type="entry name" value="HTH-TYPE TRANSCRIPTIONAL ACTIVATOR RHAS"/>
    <property type="match status" value="1"/>
</dbReference>
<dbReference type="Gene3D" id="1.10.10.60">
    <property type="entry name" value="Homeodomain-like"/>
    <property type="match status" value="2"/>
</dbReference>
<dbReference type="InterPro" id="IPR037923">
    <property type="entry name" value="HTH-like"/>
</dbReference>
<dbReference type="SUPFAM" id="SSF51215">
    <property type="entry name" value="Regulatory protein AraC"/>
    <property type="match status" value="1"/>
</dbReference>
<dbReference type="PROSITE" id="PS01124">
    <property type="entry name" value="HTH_ARAC_FAMILY_2"/>
    <property type="match status" value="1"/>
</dbReference>
<protein>
    <submittedName>
        <fullName evidence="3">AraC family transcriptional regulator</fullName>
    </submittedName>
</protein>
<proteinExistence type="predicted"/>
<evidence type="ECO:0000256" key="1">
    <source>
        <dbReference type="ARBA" id="ARBA00023125"/>
    </source>
</evidence>
<dbReference type="SMART" id="SM00342">
    <property type="entry name" value="HTH_ARAC"/>
    <property type="match status" value="1"/>
</dbReference>
<dbReference type="PANTHER" id="PTHR43280">
    <property type="entry name" value="ARAC-FAMILY TRANSCRIPTIONAL REGULATOR"/>
    <property type="match status" value="1"/>
</dbReference>
<gene>
    <name evidence="3" type="ORF">ACFORF_08235</name>
</gene>
<dbReference type="Pfam" id="PF02311">
    <property type="entry name" value="AraC_binding"/>
    <property type="match status" value="1"/>
</dbReference>
<keyword evidence="1" id="KW-0238">DNA-binding</keyword>
<dbReference type="EMBL" id="JBHRZV010000050">
    <property type="protein sequence ID" value="MFC3928547.1"/>
    <property type="molecule type" value="Genomic_DNA"/>
</dbReference>
<dbReference type="Pfam" id="PF12833">
    <property type="entry name" value="HTH_18"/>
    <property type="match status" value="1"/>
</dbReference>
<feature type="domain" description="HTH araC/xylS-type" evidence="2">
    <location>
        <begin position="204"/>
        <end position="301"/>
    </location>
</feature>
<comment type="caution">
    <text evidence="3">The sequence shown here is derived from an EMBL/GenBank/DDBJ whole genome shotgun (WGS) entry which is preliminary data.</text>
</comment>
<dbReference type="Proteomes" id="UP001595807">
    <property type="component" value="Unassembled WGS sequence"/>
</dbReference>